<evidence type="ECO:0000256" key="5">
    <source>
        <dbReference type="ARBA" id="ARBA00023136"/>
    </source>
</evidence>
<dbReference type="InterPro" id="IPR028082">
    <property type="entry name" value="Peripla_BP_I"/>
</dbReference>
<keyword evidence="5" id="KW-0472">Membrane</keyword>
<dbReference type="CDD" id="cd06354">
    <property type="entry name" value="PBP1_PrnA-like"/>
    <property type="match status" value="1"/>
</dbReference>
<evidence type="ECO:0000256" key="3">
    <source>
        <dbReference type="ARBA" id="ARBA00022475"/>
    </source>
</evidence>
<comment type="caution">
    <text evidence="9">The sequence shown here is derived from an EMBL/GenBank/DDBJ whole genome shotgun (WGS) entry which is preliminary data.</text>
</comment>
<keyword evidence="4 7" id="KW-0732">Signal</keyword>
<name>K8ZNJ0_9ENTE</name>
<dbReference type="OrthoDB" id="9784230at2"/>
<reference evidence="9 10" key="1">
    <citation type="journal article" date="2013" name="Genome Announc.">
        <title>Draft Genome Sequence of Catellicoccus marimammalium, a Novel Species Commonly Found in Gull Feces.</title>
        <authorList>
            <person name="Weigand M.R."/>
            <person name="Ryu H."/>
            <person name="Bozcek L."/>
            <person name="Konstantinidis K.T."/>
            <person name="Santo Domingo J.W."/>
        </authorList>
    </citation>
    <scope>NUCLEOTIDE SEQUENCE [LARGE SCALE GENOMIC DNA]</scope>
    <source>
        <strain evidence="9 10">M35/04/3</strain>
    </source>
</reference>
<dbReference type="PANTHER" id="PTHR34296">
    <property type="entry name" value="TRANSCRIPTIONAL ACTIVATOR PROTEIN MED"/>
    <property type="match status" value="1"/>
</dbReference>
<dbReference type="PROSITE" id="PS51257">
    <property type="entry name" value="PROKAR_LIPOPROTEIN"/>
    <property type="match status" value="1"/>
</dbReference>
<evidence type="ECO:0000256" key="1">
    <source>
        <dbReference type="ARBA" id="ARBA00004193"/>
    </source>
</evidence>
<evidence type="ECO:0000313" key="9">
    <source>
        <dbReference type="EMBL" id="EKU27156.1"/>
    </source>
</evidence>
<dbReference type="STRING" id="1234409.C683_0934"/>
<dbReference type="eggNOG" id="COG1744">
    <property type="taxonomic scope" value="Bacteria"/>
</dbReference>
<feature type="domain" description="ABC transporter substrate-binding protein PnrA-like" evidence="8">
    <location>
        <begin position="39"/>
        <end position="345"/>
    </location>
</feature>
<dbReference type="GO" id="GO:0005886">
    <property type="term" value="C:plasma membrane"/>
    <property type="evidence" value="ECO:0007669"/>
    <property type="project" value="UniProtKB-SubCell"/>
</dbReference>
<evidence type="ECO:0000256" key="6">
    <source>
        <dbReference type="ARBA" id="ARBA00023288"/>
    </source>
</evidence>
<proteinExistence type="inferred from homology"/>
<dbReference type="PATRIC" id="fig|1234409.3.peg.885"/>
<comment type="subcellular location">
    <subcellularLocation>
        <location evidence="1">Cell membrane</location>
        <topology evidence="1">Lipid-anchor</topology>
    </subcellularLocation>
</comment>
<dbReference type="Gene3D" id="3.40.50.2300">
    <property type="match status" value="2"/>
</dbReference>
<feature type="signal peptide" evidence="7">
    <location>
        <begin position="1"/>
        <end position="22"/>
    </location>
</feature>
<dbReference type="RefSeq" id="WP_009491319.1">
    <property type="nucleotide sequence ID" value="NZ_AMYT01000019.1"/>
</dbReference>
<dbReference type="PANTHER" id="PTHR34296:SF2">
    <property type="entry name" value="ABC TRANSPORTER GUANOSINE-BINDING PROTEIN NUPN"/>
    <property type="match status" value="1"/>
</dbReference>
<sequence>MKKTAKLGLGMAAVGMAFTLTACGSDKKEDDKKSDHSAAIVTDVGGVDDRSFNQSAWEGLQKWGKSHDLKKGVGGYDYLQSQTAADYTTNLDKAVQAGYKTIFGVGYLLKDSVEKAAKQNPNTNFVIIDDVIKGQKNVASAVFKDNEAAYLAGVAAAYTTTTNKVGFIGGEEGAVIDRFQAGFEQGVKDGAKQLHKNIKVDVKYAASFGAPDKGKALAAQMYKNGADVIYHAAGGTGAGVFQEAKALNEKGNGKKVWVIGVDSDQQAEGEYTNKDGKKDNCTLTSTIKGVNVAVEKICQDAWDNKFPGGKVLSYGLKDNGVSITKGFLSTKAWKAVEQAKKSVIDGKVEVASTPKK</sequence>
<dbReference type="Pfam" id="PF02608">
    <property type="entry name" value="Bmp"/>
    <property type="match status" value="1"/>
</dbReference>
<keyword evidence="3" id="KW-1003">Cell membrane</keyword>
<dbReference type="InterPro" id="IPR003760">
    <property type="entry name" value="PnrA-like"/>
</dbReference>
<keyword evidence="6" id="KW-0449">Lipoprotein</keyword>
<evidence type="ECO:0000256" key="7">
    <source>
        <dbReference type="SAM" id="SignalP"/>
    </source>
</evidence>
<evidence type="ECO:0000313" key="10">
    <source>
        <dbReference type="Proteomes" id="UP000016057"/>
    </source>
</evidence>
<feature type="chain" id="PRO_5039724131" evidence="7">
    <location>
        <begin position="23"/>
        <end position="356"/>
    </location>
</feature>
<comment type="similarity">
    <text evidence="2">Belongs to the BMP lipoprotein family.</text>
</comment>
<protein>
    <submittedName>
        <fullName evidence="9">Putative nucleoside ABC transporter, substrate-binding component</fullName>
    </submittedName>
</protein>
<gene>
    <name evidence="9" type="ORF">C683_0934</name>
</gene>
<dbReference type="Proteomes" id="UP000016057">
    <property type="component" value="Unassembled WGS sequence"/>
</dbReference>
<evidence type="ECO:0000256" key="4">
    <source>
        <dbReference type="ARBA" id="ARBA00022729"/>
    </source>
</evidence>
<evidence type="ECO:0000256" key="2">
    <source>
        <dbReference type="ARBA" id="ARBA00008610"/>
    </source>
</evidence>
<organism evidence="9 10">
    <name type="scientific">Catellicoccus marimammalium M35/04/3</name>
    <dbReference type="NCBI Taxonomy" id="1234409"/>
    <lineage>
        <taxon>Bacteria</taxon>
        <taxon>Bacillati</taxon>
        <taxon>Bacillota</taxon>
        <taxon>Bacilli</taxon>
        <taxon>Lactobacillales</taxon>
        <taxon>Enterococcaceae</taxon>
        <taxon>Catellicoccus</taxon>
    </lineage>
</organism>
<keyword evidence="10" id="KW-1185">Reference proteome</keyword>
<evidence type="ECO:0000259" key="8">
    <source>
        <dbReference type="Pfam" id="PF02608"/>
    </source>
</evidence>
<dbReference type="EMBL" id="AMYT01000019">
    <property type="protein sequence ID" value="EKU27156.1"/>
    <property type="molecule type" value="Genomic_DNA"/>
</dbReference>
<dbReference type="SUPFAM" id="SSF53822">
    <property type="entry name" value="Periplasmic binding protein-like I"/>
    <property type="match status" value="1"/>
</dbReference>
<dbReference type="InterPro" id="IPR050957">
    <property type="entry name" value="BMP_lipoprotein"/>
</dbReference>
<dbReference type="AlphaFoldDB" id="K8ZNJ0"/>
<accession>K8ZNJ0</accession>